<evidence type="ECO:0000313" key="1">
    <source>
        <dbReference type="EMBL" id="KAF2096335.1"/>
    </source>
</evidence>
<sequence length="353" mass="40565">MNLIYDEFLYMAFYYNSASADAAENGLCLAFLIGPNVDRNRLDCLKTLESYYPDNQSGVIQTFNFVTDDVRHPFYNFLRIRVLVGYVKDGQWLRNHLNTTVDVPLNRETWAQDVLTQGTLSDSIMLAESFTTIRATAEEIWNRQRELQFSGNGHLLSAPMQQPPIDLYNCPHNGRFETAFHDEGDISLFLELSGHGFDYPLTWTFLLGPLPLEGGRRLYRVRLIMDQPGPDGRNRVVTDSIPFNKQYFYEGGIIIHNVARFVIAKVFRLKEVRSELREQGDFADSLDMVRSKLVFLLAQGHALVWDPRFVTMTPEPVLAQLQTVANDYHLRRRANQERSGEVPVWQGEHLLVG</sequence>
<dbReference type="AlphaFoldDB" id="A0A9P4I7B5"/>
<dbReference type="EMBL" id="ML978129">
    <property type="protein sequence ID" value="KAF2096335.1"/>
    <property type="molecule type" value="Genomic_DNA"/>
</dbReference>
<protein>
    <submittedName>
        <fullName evidence="1">Uncharacterized protein</fullName>
    </submittedName>
</protein>
<dbReference type="Proteomes" id="UP000799772">
    <property type="component" value="Unassembled WGS sequence"/>
</dbReference>
<comment type="caution">
    <text evidence="1">The sequence shown here is derived from an EMBL/GenBank/DDBJ whole genome shotgun (WGS) entry which is preliminary data.</text>
</comment>
<name>A0A9P4I7B5_9PEZI</name>
<keyword evidence="2" id="KW-1185">Reference proteome</keyword>
<gene>
    <name evidence="1" type="ORF">NA57DRAFT_58255</name>
</gene>
<evidence type="ECO:0000313" key="2">
    <source>
        <dbReference type="Proteomes" id="UP000799772"/>
    </source>
</evidence>
<reference evidence="1" key="1">
    <citation type="journal article" date="2020" name="Stud. Mycol.">
        <title>101 Dothideomycetes genomes: a test case for predicting lifestyles and emergence of pathogens.</title>
        <authorList>
            <person name="Haridas S."/>
            <person name="Albert R."/>
            <person name="Binder M."/>
            <person name="Bloem J."/>
            <person name="Labutti K."/>
            <person name="Salamov A."/>
            <person name="Andreopoulos B."/>
            <person name="Baker S."/>
            <person name="Barry K."/>
            <person name="Bills G."/>
            <person name="Bluhm B."/>
            <person name="Cannon C."/>
            <person name="Castanera R."/>
            <person name="Culley D."/>
            <person name="Daum C."/>
            <person name="Ezra D."/>
            <person name="Gonzalez J."/>
            <person name="Henrissat B."/>
            <person name="Kuo A."/>
            <person name="Liang C."/>
            <person name="Lipzen A."/>
            <person name="Lutzoni F."/>
            <person name="Magnuson J."/>
            <person name="Mondo S."/>
            <person name="Nolan M."/>
            <person name="Ohm R."/>
            <person name="Pangilinan J."/>
            <person name="Park H.-J."/>
            <person name="Ramirez L."/>
            <person name="Alfaro M."/>
            <person name="Sun H."/>
            <person name="Tritt A."/>
            <person name="Yoshinaga Y."/>
            <person name="Zwiers L.-H."/>
            <person name="Turgeon B."/>
            <person name="Goodwin S."/>
            <person name="Spatafora J."/>
            <person name="Crous P."/>
            <person name="Grigoriev I."/>
        </authorList>
    </citation>
    <scope>NUCLEOTIDE SEQUENCE</scope>
    <source>
        <strain evidence="1">CBS 133067</strain>
    </source>
</reference>
<organism evidence="1 2">
    <name type="scientific">Rhizodiscina lignyota</name>
    <dbReference type="NCBI Taxonomy" id="1504668"/>
    <lineage>
        <taxon>Eukaryota</taxon>
        <taxon>Fungi</taxon>
        <taxon>Dikarya</taxon>
        <taxon>Ascomycota</taxon>
        <taxon>Pezizomycotina</taxon>
        <taxon>Dothideomycetes</taxon>
        <taxon>Pleosporomycetidae</taxon>
        <taxon>Aulographales</taxon>
        <taxon>Rhizodiscinaceae</taxon>
        <taxon>Rhizodiscina</taxon>
    </lineage>
</organism>
<accession>A0A9P4I7B5</accession>
<proteinExistence type="predicted"/>